<comment type="similarity">
    <text evidence="1">Belongs to the protein-tyrosine phosphatase family. Non-receptor class dual specificity subfamily.</text>
</comment>
<dbReference type="AlphaFoldDB" id="A0AAD5X357"/>
<protein>
    <recommendedName>
        <fullName evidence="9">Protein-tyrosine-phosphatase</fullName>
    </recommendedName>
</protein>
<dbReference type="GO" id="GO:1990444">
    <property type="term" value="F:F-box domain binding"/>
    <property type="evidence" value="ECO:0007669"/>
    <property type="project" value="TreeGrafter"/>
</dbReference>
<dbReference type="EMBL" id="JADGJD010000162">
    <property type="protein sequence ID" value="KAJ3054050.1"/>
    <property type="molecule type" value="Genomic_DNA"/>
</dbReference>
<feature type="region of interest" description="Disordered" evidence="4">
    <location>
        <begin position="192"/>
        <end position="221"/>
    </location>
</feature>
<evidence type="ECO:0000256" key="3">
    <source>
        <dbReference type="PIRSR" id="PIRSR620405-1"/>
    </source>
</evidence>
<name>A0AAD5X357_9FUNG</name>
<dbReference type="Pfam" id="PF00782">
    <property type="entry name" value="DSPc"/>
    <property type="match status" value="1"/>
</dbReference>
<dbReference type="PANTHER" id="PTHR46588">
    <property type="entry name" value="SERINE/THREONINE/TYROSINE-INTERACTING PROTEIN"/>
    <property type="match status" value="1"/>
</dbReference>
<comment type="similarity">
    <text evidence="2">Belongs to the protein-tyrosine phosphatase family. Non-receptor class subfamily.</text>
</comment>
<evidence type="ECO:0000313" key="8">
    <source>
        <dbReference type="Proteomes" id="UP001212841"/>
    </source>
</evidence>
<feature type="active site" description="Phosphocysteine intermediate" evidence="3">
    <location>
        <position position="120"/>
    </location>
</feature>
<comment type="caution">
    <text evidence="7">The sequence shown here is derived from an EMBL/GenBank/DDBJ whole genome shotgun (WGS) entry which is preliminary data.</text>
</comment>
<keyword evidence="8" id="KW-1185">Reference proteome</keyword>
<feature type="compositionally biased region" description="Acidic residues" evidence="4">
    <location>
        <begin position="201"/>
        <end position="212"/>
    </location>
</feature>
<dbReference type="InterPro" id="IPR029021">
    <property type="entry name" value="Prot-tyrosine_phosphatase-like"/>
</dbReference>
<dbReference type="Gene3D" id="3.90.190.10">
    <property type="entry name" value="Protein tyrosine phosphatase superfamily"/>
    <property type="match status" value="1"/>
</dbReference>
<dbReference type="FunFam" id="3.90.190.10:FF:000036">
    <property type="entry name" value="Serine/threonine/tyrosine-interacting protein a"/>
    <property type="match status" value="1"/>
</dbReference>
<evidence type="ECO:0000259" key="5">
    <source>
        <dbReference type="PROSITE" id="PS50054"/>
    </source>
</evidence>
<evidence type="ECO:0000256" key="2">
    <source>
        <dbReference type="ARBA" id="ARBA00009649"/>
    </source>
</evidence>
<dbReference type="PROSITE" id="PS50056">
    <property type="entry name" value="TYR_PHOSPHATASE_2"/>
    <property type="match status" value="1"/>
</dbReference>
<dbReference type="InterPro" id="IPR000387">
    <property type="entry name" value="Tyr_Pase_dom"/>
</dbReference>
<evidence type="ECO:0008006" key="9">
    <source>
        <dbReference type="Google" id="ProtNLM"/>
    </source>
</evidence>
<dbReference type="GO" id="GO:0005654">
    <property type="term" value="C:nucleoplasm"/>
    <property type="evidence" value="ECO:0007669"/>
    <property type="project" value="TreeGrafter"/>
</dbReference>
<feature type="domain" description="Tyrosine specific protein phosphatases" evidence="6">
    <location>
        <begin position="96"/>
        <end position="154"/>
    </location>
</feature>
<dbReference type="InterPro" id="IPR052449">
    <property type="entry name" value="STYX-Interacting_Phosphatase"/>
</dbReference>
<evidence type="ECO:0000256" key="4">
    <source>
        <dbReference type="SAM" id="MobiDB-lite"/>
    </source>
</evidence>
<evidence type="ECO:0000256" key="1">
    <source>
        <dbReference type="ARBA" id="ARBA00008601"/>
    </source>
</evidence>
<dbReference type="PRINTS" id="PR01909">
    <property type="entry name" value="ADSPHPHTASEA"/>
</dbReference>
<dbReference type="SMART" id="SM00195">
    <property type="entry name" value="DSPc"/>
    <property type="match status" value="1"/>
</dbReference>
<gene>
    <name evidence="7" type="ORF">HK097_002785</name>
</gene>
<evidence type="ECO:0000259" key="6">
    <source>
        <dbReference type="PROSITE" id="PS50056"/>
    </source>
</evidence>
<dbReference type="InterPro" id="IPR020422">
    <property type="entry name" value="TYR_PHOSPHATASE_DUAL_dom"/>
</dbReference>
<accession>A0AAD5X357</accession>
<proteinExistence type="inferred from homology"/>
<dbReference type="InterPro" id="IPR020405">
    <property type="entry name" value="Atypical_DUSP_subfamA"/>
</dbReference>
<reference evidence="7" key="1">
    <citation type="submission" date="2020-05" db="EMBL/GenBank/DDBJ databases">
        <title>Phylogenomic resolution of chytrid fungi.</title>
        <authorList>
            <person name="Stajich J.E."/>
            <person name="Amses K."/>
            <person name="Simmons R."/>
            <person name="Seto K."/>
            <person name="Myers J."/>
            <person name="Bonds A."/>
            <person name="Quandt C.A."/>
            <person name="Barry K."/>
            <person name="Liu P."/>
            <person name="Grigoriev I."/>
            <person name="Longcore J.E."/>
            <person name="James T.Y."/>
        </authorList>
    </citation>
    <scope>NUCLEOTIDE SEQUENCE</scope>
    <source>
        <strain evidence="7">JEL0318</strain>
    </source>
</reference>
<organism evidence="7 8">
    <name type="scientific">Rhizophlyctis rosea</name>
    <dbReference type="NCBI Taxonomy" id="64517"/>
    <lineage>
        <taxon>Eukaryota</taxon>
        <taxon>Fungi</taxon>
        <taxon>Fungi incertae sedis</taxon>
        <taxon>Chytridiomycota</taxon>
        <taxon>Chytridiomycota incertae sedis</taxon>
        <taxon>Chytridiomycetes</taxon>
        <taxon>Rhizophlyctidales</taxon>
        <taxon>Rhizophlyctidaceae</taxon>
        <taxon>Rhizophlyctis</taxon>
    </lineage>
</organism>
<dbReference type="GO" id="GO:0070372">
    <property type="term" value="P:regulation of ERK1 and ERK2 cascade"/>
    <property type="evidence" value="ECO:0007669"/>
    <property type="project" value="TreeGrafter"/>
</dbReference>
<dbReference type="InterPro" id="IPR000340">
    <property type="entry name" value="Dual-sp_phosphatase_cat-dom"/>
</dbReference>
<dbReference type="GO" id="GO:0008138">
    <property type="term" value="F:protein tyrosine/serine/threonine phosphatase activity"/>
    <property type="evidence" value="ECO:0007669"/>
    <property type="project" value="InterPro"/>
</dbReference>
<dbReference type="PROSITE" id="PS50054">
    <property type="entry name" value="TYR_PHOSPHATASE_DUAL"/>
    <property type="match status" value="1"/>
</dbReference>
<dbReference type="Proteomes" id="UP001212841">
    <property type="component" value="Unassembled WGS sequence"/>
</dbReference>
<sequence length="221" mass="25715">MSIPFSAAAANAQDYFRLDAHDWKYEMRREMQEILPGLWLGPYQCSKDKELLQQKGISHILCIRDTKEAHMVKAMFPTEFTYHFIEVSDSPLQNLIPYFPDAKQFIDRALGDGKKVFVFCNGGISRSPAFVVAYVMESQRWDFKTAFSFVQNKRFCMNPNEGFKYQLAEYEPIFKARDAITNMNYTPEQILEQGMRRRPLEEDDMDNEDSSMIDDAPSTSH</sequence>
<dbReference type="GO" id="GO:0062026">
    <property type="term" value="P:negative regulation of SCF-dependent proteasomal ubiquitin-dependent catabolic process"/>
    <property type="evidence" value="ECO:0007669"/>
    <property type="project" value="TreeGrafter"/>
</dbReference>
<feature type="domain" description="Tyrosine-protein phosphatase" evidence="5">
    <location>
        <begin position="30"/>
        <end position="176"/>
    </location>
</feature>
<dbReference type="GO" id="GO:0005737">
    <property type="term" value="C:cytoplasm"/>
    <property type="evidence" value="ECO:0007669"/>
    <property type="project" value="TreeGrafter"/>
</dbReference>
<evidence type="ECO:0000313" key="7">
    <source>
        <dbReference type="EMBL" id="KAJ3054050.1"/>
    </source>
</evidence>
<dbReference type="PANTHER" id="PTHR46588:SF1">
    <property type="entry name" value="SERINE_THREONINE_TYROSINE-INTERACTING PROTEIN"/>
    <property type="match status" value="1"/>
</dbReference>
<dbReference type="SUPFAM" id="SSF52799">
    <property type="entry name" value="(Phosphotyrosine protein) phosphatases II"/>
    <property type="match status" value="1"/>
</dbReference>